<evidence type="ECO:0000313" key="1">
    <source>
        <dbReference type="EMBL" id="UOQ65068.1"/>
    </source>
</evidence>
<dbReference type="RefSeq" id="WP_245119077.1">
    <property type="nucleotide sequence ID" value="NZ_CP095061.1"/>
</dbReference>
<organism evidence="1 2">
    <name type="scientific">Hymenobacter volaticus</name>
    <dbReference type="NCBI Taxonomy" id="2932254"/>
    <lineage>
        <taxon>Bacteria</taxon>
        <taxon>Pseudomonadati</taxon>
        <taxon>Bacteroidota</taxon>
        <taxon>Cytophagia</taxon>
        <taxon>Cytophagales</taxon>
        <taxon>Hymenobacteraceae</taxon>
        <taxon>Hymenobacter</taxon>
    </lineage>
</organism>
<proteinExistence type="predicted"/>
<dbReference type="Proteomes" id="UP000830401">
    <property type="component" value="Chromosome"/>
</dbReference>
<sequence>MANVLDQLATFHPLTLSEWQQWLAAHYTNSPGIWLVYYKKASGKPRVSYDDAVEEALCYGWIDGQARRLDDERSMLLFTPRKPRSVWSKPNKERVVKLIEAERMLEAGLLKINIAKQNGSWDALTDSDAQLVPPDLAEALEANQIAQQYFTGFSPSAQKNILAWISSAKRPETRAQRVLATVICAAENKKASPYYK</sequence>
<evidence type="ECO:0000313" key="2">
    <source>
        <dbReference type="Proteomes" id="UP000830401"/>
    </source>
</evidence>
<reference evidence="1" key="1">
    <citation type="submission" date="2022-04" db="EMBL/GenBank/DDBJ databases">
        <title>Hymenobacter sp. isolated from the air.</title>
        <authorList>
            <person name="Won M."/>
            <person name="Lee C.-M."/>
            <person name="Woen H.-Y."/>
            <person name="Kwon S.-W."/>
        </authorList>
    </citation>
    <scope>NUCLEOTIDE SEQUENCE</scope>
    <source>
        <strain evidence="1">5420S-77</strain>
    </source>
</reference>
<accession>A0ABY4G2J5</accession>
<keyword evidence="2" id="KW-1185">Reference proteome</keyword>
<protein>
    <submittedName>
        <fullName evidence="1">YdeI/OmpD-associated family protein</fullName>
    </submittedName>
</protein>
<gene>
    <name evidence="1" type="ORF">MUN86_16040</name>
</gene>
<dbReference type="Pfam" id="PF13376">
    <property type="entry name" value="OmdA"/>
    <property type="match status" value="1"/>
</dbReference>
<name>A0ABY4G2J5_9BACT</name>
<dbReference type="EMBL" id="CP095061">
    <property type="protein sequence ID" value="UOQ65068.1"/>
    <property type="molecule type" value="Genomic_DNA"/>
</dbReference>